<organism evidence="2 3">
    <name type="scientific">Kineobactrum sediminis</name>
    <dbReference type="NCBI Taxonomy" id="1905677"/>
    <lineage>
        <taxon>Bacteria</taxon>
        <taxon>Pseudomonadati</taxon>
        <taxon>Pseudomonadota</taxon>
        <taxon>Gammaproteobacteria</taxon>
        <taxon>Cellvibrionales</taxon>
        <taxon>Halieaceae</taxon>
        <taxon>Kineobactrum</taxon>
    </lineage>
</organism>
<dbReference type="PANTHER" id="PTHR23088:SF27">
    <property type="entry name" value="DEAMINATED GLUTATHIONE AMIDASE"/>
    <property type="match status" value="1"/>
</dbReference>
<dbReference type="Pfam" id="PF00795">
    <property type="entry name" value="CN_hydrolase"/>
    <property type="match status" value="1"/>
</dbReference>
<name>A0A2N5Y659_9GAMM</name>
<accession>A0A2N5Y659</accession>
<dbReference type="InterPro" id="IPR003010">
    <property type="entry name" value="C-N_Hydrolase"/>
</dbReference>
<dbReference type="RefSeq" id="WP_101519515.1">
    <property type="nucleotide sequence ID" value="NZ_PKLZ01000001.1"/>
</dbReference>
<dbReference type="CDD" id="cd07197">
    <property type="entry name" value="nitrilase"/>
    <property type="match status" value="1"/>
</dbReference>
<dbReference type="OrthoDB" id="9803803at2"/>
<dbReference type="Proteomes" id="UP000234845">
    <property type="component" value="Unassembled WGS sequence"/>
</dbReference>
<dbReference type="AlphaFoldDB" id="A0A2N5Y659"/>
<dbReference type="GO" id="GO:0016787">
    <property type="term" value="F:hydrolase activity"/>
    <property type="evidence" value="ECO:0007669"/>
    <property type="project" value="UniProtKB-KW"/>
</dbReference>
<keyword evidence="3" id="KW-1185">Reference proteome</keyword>
<reference evidence="3" key="1">
    <citation type="submission" date="2017-11" db="EMBL/GenBank/DDBJ databases">
        <title>The draft genome sequence of Chromatocurvus sp. F02.</title>
        <authorList>
            <person name="Du Z.-J."/>
            <person name="Chang Y.-Q."/>
        </authorList>
    </citation>
    <scope>NUCLEOTIDE SEQUENCE [LARGE SCALE GENOMIC DNA]</scope>
    <source>
        <strain evidence="3">F02</strain>
    </source>
</reference>
<evidence type="ECO:0000313" key="3">
    <source>
        <dbReference type="Proteomes" id="UP000234845"/>
    </source>
</evidence>
<dbReference type="Gene3D" id="3.60.110.10">
    <property type="entry name" value="Carbon-nitrogen hydrolase"/>
    <property type="match status" value="1"/>
</dbReference>
<dbReference type="EMBL" id="PKLZ01000001">
    <property type="protein sequence ID" value="PLW83878.1"/>
    <property type="molecule type" value="Genomic_DNA"/>
</dbReference>
<proteinExistence type="predicted"/>
<evidence type="ECO:0000259" key="1">
    <source>
        <dbReference type="PROSITE" id="PS50263"/>
    </source>
</evidence>
<comment type="caution">
    <text evidence="2">The sequence shown here is derived from an EMBL/GenBank/DDBJ whole genome shotgun (WGS) entry which is preliminary data.</text>
</comment>
<dbReference type="PROSITE" id="PS50263">
    <property type="entry name" value="CN_HYDROLASE"/>
    <property type="match status" value="1"/>
</dbReference>
<dbReference type="InterPro" id="IPR036526">
    <property type="entry name" value="C-N_Hydrolase_sf"/>
</dbReference>
<protein>
    <submittedName>
        <fullName evidence="2">Carbon-nitrogen hydrolase family protein</fullName>
    </submittedName>
</protein>
<gene>
    <name evidence="2" type="ORF">CWI75_00510</name>
</gene>
<dbReference type="PANTHER" id="PTHR23088">
    <property type="entry name" value="NITRILASE-RELATED"/>
    <property type="match status" value="1"/>
</dbReference>
<dbReference type="SUPFAM" id="SSF56317">
    <property type="entry name" value="Carbon-nitrogen hydrolase"/>
    <property type="match status" value="1"/>
</dbReference>
<keyword evidence="2" id="KW-0378">Hydrolase</keyword>
<evidence type="ECO:0000313" key="2">
    <source>
        <dbReference type="EMBL" id="PLW83878.1"/>
    </source>
</evidence>
<sequence length="288" mass="32078">MPRFAIAGLQLELDNRDNLFVIDAEVKKVVARFPWVNMVVIGELATFGPGVQHAQPLPSDIEAHYCRLAAEHGIWLVPGTLFERDGEEVFNTLPVINPAGEVVARYRKMFPFFPYEQGVACGTDFVVFDVPEVGRMGVSICYDGWFPETTRTLAWMGAEVIIHPTMTNTIDRDLELAIARTNAAINQCYFVDINVAGRLGNGRSIVCGPEGNVIHQAGTGYEVITFEADFELVRRTRERGLMGLGQVLKSFRDSPVKFPPYIEGHSSPALQQLGKLQVPGNEWRQPEE</sequence>
<feature type="domain" description="CN hydrolase" evidence="1">
    <location>
        <begin position="1"/>
        <end position="232"/>
    </location>
</feature>